<protein>
    <recommendedName>
        <fullName evidence="3">Isochorismatase-like domain-containing protein</fullName>
    </recommendedName>
</protein>
<evidence type="ECO:0000256" key="2">
    <source>
        <dbReference type="ARBA" id="ARBA00022801"/>
    </source>
</evidence>
<evidence type="ECO:0000256" key="1">
    <source>
        <dbReference type="ARBA" id="ARBA00006336"/>
    </source>
</evidence>
<dbReference type="InterPro" id="IPR000868">
    <property type="entry name" value="Isochorismatase-like_dom"/>
</dbReference>
<dbReference type="OrthoDB" id="1739143at2759"/>
<evidence type="ECO:0000313" key="5">
    <source>
        <dbReference type="Proteomes" id="UP000094526"/>
    </source>
</evidence>
<dbReference type="Gene3D" id="3.40.50.850">
    <property type="entry name" value="Isochorismatase-like"/>
    <property type="match status" value="1"/>
</dbReference>
<dbReference type="eggNOG" id="ENOG502S2QC">
    <property type="taxonomic scope" value="Eukaryota"/>
</dbReference>
<dbReference type="Proteomes" id="UP000094526">
    <property type="component" value="Unassembled WGS sequence"/>
</dbReference>
<proteinExistence type="inferred from homology"/>
<comment type="similarity">
    <text evidence="1">Belongs to the isochorismatase family.</text>
</comment>
<dbReference type="SUPFAM" id="SSF52499">
    <property type="entry name" value="Isochorismatase-like hydrolases"/>
    <property type="match status" value="1"/>
</dbReference>
<reference evidence="5" key="1">
    <citation type="submission" date="2015-07" db="EMBL/GenBank/DDBJ databases">
        <authorList>
            <person name="Teixeira M.M."/>
            <person name="Souza R.C."/>
            <person name="Almeida L.G."/>
            <person name="Vicente V.A."/>
            <person name="de Hoog S."/>
            <person name="Bocca A.L."/>
            <person name="de Almeida S.R."/>
            <person name="Vasconcelos A.T."/>
            <person name="Felipe M.S."/>
        </authorList>
    </citation>
    <scope>NUCLEOTIDE SEQUENCE [LARGE SCALE GENOMIC DNA]</scope>
    <source>
        <strain evidence="5">KSF</strain>
    </source>
</reference>
<sequence length="212" mass="22540">MANAVFDPSDPTSPLSVSPHETALLLMDYQNMLRGRVGEGAWASVTNIASGLRDWALEKNITVLHCLVDTSPGTKPPGYSRTATRWKAYEAAFAATPELGRESELLAVRGPSNVEATFVRTPGYISALESHGLAEVLRATGIRSLILGGISTSGCVLSTARAATDRGFIVTVAEDACFDPVPGLHGMLATHVLPTSAHVATSREIRDAWRVL</sequence>
<keyword evidence="2" id="KW-0378">Hydrolase</keyword>
<dbReference type="VEuPathDB" id="FungiDB:G647_00637"/>
<accession>A0A1C1CYS7</accession>
<dbReference type="EMBL" id="LGRB01000008">
    <property type="protein sequence ID" value="OCT53694.1"/>
    <property type="molecule type" value="Genomic_DNA"/>
</dbReference>
<dbReference type="AlphaFoldDB" id="A0A1C1CYS7"/>
<dbReference type="InterPro" id="IPR036380">
    <property type="entry name" value="Isochorismatase-like_sf"/>
</dbReference>
<dbReference type="PANTHER" id="PTHR43540">
    <property type="entry name" value="PEROXYUREIDOACRYLATE/UREIDOACRYLATE AMIDOHYDROLASE-RELATED"/>
    <property type="match status" value="1"/>
</dbReference>
<keyword evidence="5" id="KW-1185">Reference proteome</keyword>
<comment type="caution">
    <text evidence="4">The sequence shown here is derived from an EMBL/GenBank/DDBJ whole genome shotgun (WGS) entry which is preliminary data.</text>
</comment>
<organism evidence="4 5">
    <name type="scientific">Cladophialophora carrionii</name>
    <dbReference type="NCBI Taxonomy" id="86049"/>
    <lineage>
        <taxon>Eukaryota</taxon>
        <taxon>Fungi</taxon>
        <taxon>Dikarya</taxon>
        <taxon>Ascomycota</taxon>
        <taxon>Pezizomycotina</taxon>
        <taxon>Eurotiomycetes</taxon>
        <taxon>Chaetothyriomycetidae</taxon>
        <taxon>Chaetothyriales</taxon>
        <taxon>Herpotrichiellaceae</taxon>
        <taxon>Cladophialophora</taxon>
    </lineage>
</organism>
<dbReference type="GO" id="GO:0016787">
    <property type="term" value="F:hydrolase activity"/>
    <property type="evidence" value="ECO:0007669"/>
    <property type="project" value="UniProtKB-KW"/>
</dbReference>
<evidence type="ECO:0000313" key="4">
    <source>
        <dbReference type="EMBL" id="OCT53694.1"/>
    </source>
</evidence>
<gene>
    <name evidence="4" type="ORF">CLCR_10825</name>
</gene>
<evidence type="ECO:0000259" key="3">
    <source>
        <dbReference type="Pfam" id="PF00857"/>
    </source>
</evidence>
<dbReference type="InterPro" id="IPR050272">
    <property type="entry name" value="Isochorismatase-like_hydrls"/>
</dbReference>
<name>A0A1C1CYS7_9EURO</name>
<dbReference type="CDD" id="cd00431">
    <property type="entry name" value="cysteine_hydrolases"/>
    <property type="match status" value="1"/>
</dbReference>
<dbReference type="VEuPathDB" id="FungiDB:CLCR_10825"/>
<dbReference type="PANTHER" id="PTHR43540:SF1">
    <property type="entry name" value="ISOCHORISMATASE HYDROLASE"/>
    <property type="match status" value="1"/>
</dbReference>
<feature type="domain" description="Isochorismatase-like" evidence="3">
    <location>
        <begin position="22"/>
        <end position="202"/>
    </location>
</feature>
<dbReference type="Pfam" id="PF00857">
    <property type="entry name" value="Isochorismatase"/>
    <property type="match status" value="1"/>
</dbReference>